<name>A0ABY1CL31_MYXFU</name>
<dbReference type="Proteomes" id="UP000183760">
    <property type="component" value="Unassembled WGS sequence"/>
</dbReference>
<comment type="caution">
    <text evidence="2">The sequence shown here is derived from an EMBL/GenBank/DDBJ whole genome shotgun (WGS) entry which is preliminary data.</text>
</comment>
<feature type="region of interest" description="Disordered" evidence="1">
    <location>
        <begin position="1"/>
        <end position="28"/>
    </location>
</feature>
<dbReference type="EMBL" id="FOIB01000005">
    <property type="protein sequence ID" value="SEU17516.1"/>
    <property type="molecule type" value="Genomic_DNA"/>
</dbReference>
<keyword evidence="3" id="KW-1185">Reference proteome</keyword>
<proteinExistence type="predicted"/>
<dbReference type="RefSeq" id="WP_245772383.1">
    <property type="nucleotide sequence ID" value="NZ_BJXR01000033.1"/>
</dbReference>
<evidence type="ECO:0000256" key="1">
    <source>
        <dbReference type="SAM" id="MobiDB-lite"/>
    </source>
</evidence>
<feature type="region of interest" description="Disordered" evidence="1">
    <location>
        <begin position="181"/>
        <end position="201"/>
    </location>
</feature>
<sequence length="201" mass="21940">MPQENDRRMGEDGAHVTPPESSPSRLPPQAFVRALREMEPRSAAVLTRRLVTGASLGDCARFYGVTEEALSVMLLRAAVSLTRNVFPGAREPASAEEESAWTRMLAAALEREDAPVPAGLVPVVEACRRLRALSGDVMTGLEAATREDQASPQRRREDWMRRLAVMALLALTAYLYLSRPEEPARRPSAAPQPTAPDAGRP</sequence>
<feature type="compositionally biased region" description="Low complexity" evidence="1">
    <location>
        <begin position="186"/>
        <end position="201"/>
    </location>
</feature>
<dbReference type="SUPFAM" id="SSF88659">
    <property type="entry name" value="Sigma3 and sigma4 domains of RNA polymerase sigma factors"/>
    <property type="match status" value="1"/>
</dbReference>
<evidence type="ECO:0000313" key="2">
    <source>
        <dbReference type="EMBL" id="SEU17516.1"/>
    </source>
</evidence>
<dbReference type="InterPro" id="IPR013324">
    <property type="entry name" value="RNA_pol_sigma_r3/r4-like"/>
</dbReference>
<reference evidence="2 3" key="1">
    <citation type="submission" date="2016-10" db="EMBL/GenBank/DDBJ databases">
        <authorList>
            <person name="Varghese N."/>
            <person name="Submissions S."/>
        </authorList>
    </citation>
    <scope>NUCLEOTIDE SEQUENCE [LARGE SCALE GENOMIC DNA]</scope>
    <source>
        <strain evidence="2 3">DSM 16525</strain>
    </source>
</reference>
<organism evidence="2 3">
    <name type="scientific">Myxococcus fulvus</name>
    <dbReference type="NCBI Taxonomy" id="33"/>
    <lineage>
        <taxon>Bacteria</taxon>
        <taxon>Pseudomonadati</taxon>
        <taxon>Myxococcota</taxon>
        <taxon>Myxococcia</taxon>
        <taxon>Myxococcales</taxon>
        <taxon>Cystobacterineae</taxon>
        <taxon>Myxococcaceae</taxon>
        <taxon>Myxococcus</taxon>
    </lineage>
</organism>
<protein>
    <recommendedName>
        <fullName evidence="4">RNA polymerase sigma factor 70 region 4 type 2 domain-containing protein</fullName>
    </recommendedName>
</protein>
<accession>A0ABY1CL31</accession>
<evidence type="ECO:0008006" key="4">
    <source>
        <dbReference type="Google" id="ProtNLM"/>
    </source>
</evidence>
<feature type="compositionally biased region" description="Basic and acidic residues" evidence="1">
    <location>
        <begin position="1"/>
        <end position="14"/>
    </location>
</feature>
<evidence type="ECO:0000313" key="3">
    <source>
        <dbReference type="Proteomes" id="UP000183760"/>
    </source>
</evidence>
<gene>
    <name evidence="2" type="ORF">SAMN05443572_105604</name>
</gene>